<keyword evidence="2" id="KW-0812">Transmembrane</keyword>
<sequence length="342" mass="38446">MTEKKQEAEAALSRVQKFDVQSLPQTERLGESLNFSDVVEPTKKVIQLFKQIPTSILSDFPDNKLDIILKQSNSFYNTLEEIANWSIENVGDGNAINNRNSLISRVTSFYQGAFDQLSPIIAYAASRTTDLNRLETEARASVQSIRDNTNQLIEDITSQSEQAQNLLEEIRKVAAEQGVSQEAIYFSNEANEHDSEAKKWRFWTLVFAATIASYAIAAVFVHKWPLLTPNNVYETIQLSISKIIIFSALGYLLILFSRNFMAHTHNKILNKHRQNSLMTYKTLANAAGNQENRDVVLLCAAECIFSPRDTGYTKSPGEQSTSSSPSIVNLLSRSIYTEETKS</sequence>
<keyword evidence="2" id="KW-0472">Membrane</keyword>
<evidence type="ECO:0000313" key="4">
    <source>
        <dbReference type="Proteomes" id="UP001320898"/>
    </source>
</evidence>
<name>A0AAW5QYI0_9HYPH</name>
<evidence type="ECO:0000256" key="1">
    <source>
        <dbReference type="SAM" id="Coils"/>
    </source>
</evidence>
<keyword evidence="1" id="KW-0175">Coiled coil</keyword>
<feature type="transmembrane region" description="Helical" evidence="2">
    <location>
        <begin position="202"/>
        <end position="224"/>
    </location>
</feature>
<feature type="coiled-coil region" evidence="1">
    <location>
        <begin position="146"/>
        <end position="176"/>
    </location>
</feature>
<keyword evidence="4" id="KW-1185">Reference proteome</keyword>
<reference evidence="3 4" key="1">
    <citation type="submission" date="2022-04" db="EMBL/GenBank/DDBJ databases">
        <authorList>
            <person name="Ye Y.-Q."/>
            <person name="Du Z.-J."/>
        </authorList>
    </citation>
    <scope>NUCLEOTIDE SEQUENCE [LARGE SCALE GENOMIC DNA]</scope>
    <source>
        <strain evidence="3 4">A6E488</strain>
    </source>
</reference>
<dbReference type="EMBL" id="JALIDZ010000003">
    <property type="protein sequence ID" value="MCT8971969.1"/>
    <property type="molecule type" value="Genomic_DNA"/>
</dbReference>
<dbReference type="AlphaFoldDB" id="A0AAW5QYI0"/>
<feature type="transmembrane region" description="Helical" evidence="2">
    <location>
        <begin position="236"/>
        <end position="256"/>
    </location>
</feature>
<gene>
    <name evidence="3" type="ORF">MUB46_08900</name>
</gene>
<comment type="caution">
    <text evidence="3">The sequence shown here is derived from an EMBL/GenBank/DDBJ whole genome shotgun (WGS) entry which is preliminary data.</text>
</comment>
<evidence type="ECO:0000256" key="2">
    <source>
        <dbReference type="SAM" id="Phobius"/>
    </source>
</evidence>
<proteinExistence type="predicted"/>
<dbReference type="RefSeq" id="WP_261615527.1">
    <property type="nucleotide sequence ID" value="NZ_JALIDZ010000003.1"/>
</dbReference>
<accession>A0AAW5QYI0</accession>
<keyword evidence="2" id="KW-1133">Transmembrane helix</keyword>
<protein>
    <submittedName>
        <fullName evidence="3">Uncharacterized protein</fullName>
    </submittedName>
</protein>
<dbReference type="Proteomes" id="UP001320898">
    <property type="component" value="Unassembled WGS sequence"/>
</dbReference>
<organism evidence="3 4">
    <name type="scientific">Microbaculum marinisediminis</name>
    <dbReference type="NCBI Taxonomy" id="2931392"/>
    <lineage>
        <taxon>Bacteria</taxon>
        <taxon>Pseudomonadati</taxon>
        <taxon>Pseudomonadota</taxon>
        <taxon>Alphaproteobacteria</taxon>
        <taxon>Hyphomicrobiales</taxon>
        <taxon>Tepidamorphaceae</taxon>
        <taxon>Microbaculum</taxon>
    </lineage>
</organism>
<evidence type="ECO:0000313" key="3">
    <source>
        <dbReference type="EMBL" id="MCT8971969.1"/>
    </source>
</evidence>